<gene>
    <name evidence="1" type="ORF">TW81_05100</name>
</gene>
<dbReference type="Proteomes" id="UP000033673">
    <property type="component" value="Unassembled WGS sequence"/>
</dbReference>
<keyword evidence="2" id="KW-1185">Reference proteome</keyword>
<dbReference type="AlphaFoldDB" id="A0A0F4NLW7"/>
<dbReference type="InterPro" id="IPR021482">
    <property type="entry name" value="DUF3135"/>
</dbReference>
<dbReference type="STRING" id="579748.TW81_05100"/>
<evidence type="ECO:0008006" key="3">
    <source>
        <dbReference type="Google" id="ProtNLM"/>
    </source>
</evidence>
<proteinExistence type="predicted"/>
<name>A0A0F4NLW7_9VIBR</name>
<reference evidence="1 2" key="1">
    <citation type="journal article" date="2015" name="BMC Genomics">
        <title>Genome mining reveals unlocked bioactive potential of marine Gram-negative bacteria.</title>
        <authorList>
            <person name="Machado H."/>
            <person name="Sonnenschein E.C."/>
            <person name="Melchiorsen J."/>
            <person name="Gram L."/>
        </authorList>
    </citation>
    <scope>NUCLEOTIDE SEQUENCE [LARGE SCALE GENOMIC DNA]</scope>
    <source>
        <strain evidence="1 2">S2757</strain>
    </source>
</reference>
<dbReference type="EMBL" id="JXXV01000011">
    <property type="protein sequence ID" value="KJY84175.1"/>
    <property type="molecule type" value="Genomic_DNA"/>
</dbReference>
<accession>A0A0F4NLW7</accession>
<sequence length="111" mass="12791">MSSPLINQTLPSFDELMDLAQHNPEGFEQLKQDMCEEMILSASKEMQDRLWAQQSHIDRVIGSCKNPNHANVVLMRELVSQMVKFQDVLDGDVNDIDSQPKAQIIHLDEWR</sequence>
<dbReference type="PATRIC" id="fig|579748.3.peg.1043"/>
<dbReference type="Pfam" id="PF11333">
    <property type="entry name" value="DUF3135"/>
    <property type="match status" value="1"/>
</dbReference>
<protein>
    <recommendedName>
        <fullName evidence="3">DUF3135 domain-containing protein</fullName>
    </recommendedName>
</protein>
<evidence type="ECO:0000313" key="2">
    <source>
        <dbReference type="Proteomes" id="UP000033673"/>
    </source>
</evidence>
<dbReference type="RefSeq" id="WP_045954643.1">
    <property type="nucleotide sequence ID" value="NZ_JXXV01000011.1"/>
</dbReference>
<organism evidence="1 2">
    <name type="scientific">Vibrio galatheae</name>
    <dbReference type="NCBI Taxonomy" id="579748"/>
    <lineage>
        <taxon>Bacteria</taxon>
        <taxon>Pseudomonadati</taxon>
        <taxon>Pseudomonadota</taxon>
        <taxon>Gammaproteobacteria</taxon>
        <taxon>Vibrionales</taxon>
        <taxon>Vibrionaceae</taxon>
        <taxon>Vibrio</taxon>
    </lineage>
</organism>
<evidence type="ECO:0000313" key="1">
    <source>
        <dbReference type="EMBL" id="KJY84175.1"/>
    </source>
</evidence>
<dbReference type="OrthoDB" id="5917239at2"/>
<comment type="caution">
    <text evidence="1">The sequence shown here is derived from an EMBL/GenBank/DDBJ whole genome shotgun (WGS) entry which is preliminary data.</text>
</comment>